<evidence type="ECO:0000313" key="2">
    <source>
        <dbReference type="Proteomes" id="UP000297245"/>
    </source>
</evidence>
<accession>A0A4S8M206</accession>
<keyword evidence="2" id="KW-1185">Reference proteome</keyword>
<dbReference type="EMBL" id="ML179184">
    <property type="protein sequence ID" value="THU96112.1"/>
    <property type="molecule type" value="Genomic_DNA"/>
</dbReference>
<dbReference type="AlphaFoldDB" id="A0A4S8M206"/>
<protein>
    <submittedName>
        <fullName evidence="1">Uncharacterized protein</fullName>
    </submittedName>
</protein>
<reference evidence="1 2" key="1">
    <citation type="journal article" date="2019" name="Nat. Ecol. Evol.">
        <title>Megaphylogeny resolves global patterns of mushroom evolution.</title>
        <authorList>
            <person name="Varga T."/>
            <person name="Krizsan K."/>
            <person name="Foldi C."/>
            <person name="Dima B."/>
            <person name="Sanchez-Garcia M."/>
            <person name="Sanchez-Ramirez S."/>
            <person name="Szollosi G.J."/>
            <person name="Szarkandi J.G."/>
            <person name="Papp V."/>
            <person name="Albert L."/>
            <person name="Andreopoulos W."/>
            <person name="Angelini C."/>
            <person name="Antonin V."/>
            <person name="Barry K.W."/>
            <person name="Bougher N.L."/>
            <person name="Buchanan P."/>
            <person name="Buyck B."/>
            <person name="Bense V."/>
            <person name="Catcheside P."/>
            <person name="Chovatia M."/>
            <person name="Cooper J."/>
            <person name="Damon W."/>
            <person name="Desjardin D."/>
            <person name="Finy P."/>
            <person name="Geml J."/>
            <person name="Haridas S."/>
            <person name="Hughes K."/>
            <person name="Justo A."/>
            <person name="Karasinski D."/>
            <person name="Kautmanova I."/>
            <person name="Kiss B."/>
            <person name="Kocsube S."/>
            <person name="Kotiranta H."/>
            <person name="LaButti K.M."/>
            <person name="Lechner B.E."/>
            <person name="Liimatainen K."/>
            <person name="Lipzen A."/>
            <person name="Lukacs Z."/>
            <person name="Mihaltcheva S."/>
            <person name="Morgado L.N."/>
            <person name="Niskanen T."/>
            <person name="Noordeloos M.E."/>
            <person name="Ohm R.A."/>
            <person name="Ortiz-Santana B."/>
            <person name="Ovrebo C."/>
            <person name="Racz N."/>
            <person name="Riley R."/>
            <person name="Savchenko A."/>
            <person name="Shiryaev A."/>
            <person name="Soop K."/>
            <person name="Spirin V."/>
            <person name="Szebenyi C."/>
            <person name="Tomsovsky M."/>
            <person name="Tulloss R.E."/>
            <person name="Uehling J."/>
            <person name="Grigoriev I.V."/>
            <person name="Vagvolgyi C."/>
            <person name="Papp T."/>
            <person name="Martin F.M."/>
            <person name="Miettinen O."/>
            <person name="Hibbett D.S."/>
            <person name="Nagy L.G."/>
        </authorList>
    </citation>
    <scope>NUCLEOTIDE SEQUENCE [LARGE SCALE GENOMIC DNA]</scope>
    <source>
        <strain evidence="1 2">CBS 962.96</strain>
    </source>
</reference>
<proteinExistence type="predicted"/>
<dbReference type="Proteomes" id="UP000297245">
    <property type="component" value="Unassembled WGS sequence"/>
</dbReference>
<evidence type="ECO:0000313" key="1">
    <source>
        <dbReference type="EMBL" id="THU96112.1"/>
    </source>
</evidence>
<organism evidence="1 2">
    <name type="scientific">Dendrothele bispora (strain CBS 962.96)</name>
    <dbReference type="NCBI Taxonomy" id="1314807"/>
    <lineage>
        <taxon>Eukaryota</taxon>
        <taxon>Fungi</taxon>
        <taxon>Dikarya</taxon>
        <taxon>Basidiomycota</taxon>
        <taxon>Agaricomycotina</taxon>
        <taxon>Agaricomycetes</taxon>
        <taxon>Agaricomycetidae</taxon>
        <taxon>Agaricales</taxon>
        <taxon>Agaricales incertae sedis</taxon>
        <taxon>Dendrothele</taxon>
    </lineage>
</organism>
<sequence length="192" mass="22165">MSEIVHVFPSGITFVNEFNPLAHRKAERPPHFRNPDFRVGLELELLRIVGSGKDMSELDVLKQIFSDIDEDLVSELWITIGAHVAHKVTPVDLDSWKKRVCSEIKTETKLEIDSDVEKPMRLDDFLGLAKSRGKCNEHNFRYLDRAETAGVWHYTDRDLFFINGFPSCDQCKTVRLGYVFDELIAWVNKVLE</sequence>
<name>A0A4S8M206_DENBC</name>
<gene>
    <name evidence="1" type="ORF">K435DRAFT_839199</name>
</gene>